<dbReference type="AlphaFoldDB" id="A0A919YJQ0"/>
<gene>
    <name evidence="1" type="ORF">J40TS1_12890</name>
</gene>
<keyword evidence="2" id="KW-1185">Reference proteome</keyword>
<proteinExistence type="predicted"/>
<dbReference type="RefSeq" id="WP_213513935.1">
    <property type="nucleotide sequence ID" value="NZ_BOSE01000002.1"/>
</dbReference>
<sequence length="186" mass="20117">MTKEKQNLQGPQEDRSAKLIIPSGTVAPGAAYATLNDPVRVYSNTFIPLAPLINFGDYVTWSTPYFAGPNQYYRSFQLKSGYYYSIFYRALIRSTGTVDPGLEILLNGNPLDNSLIAEPAVSGKAVPLSNSMVVYSDDDTATYQLASISAGIVTSLGLSIDEQLALASVTISVLGDDSSFLNMPRR</sequence>
<name>A0A919YJQ0_9BACL</name>
<organism evidence="1 2">
    <name type="scientific">Paenibacillus montaniterrae</name>
    <dbReference type="NCBI Taxonomy" id="429341"/>
    <lineage>
        <taxon>Bacteria</taxon>
        <taxon>Bacillati</taxon>
        <taxon>Bacillota</taxon>
        <taxon>Bacilli</taxon>
        <taxon>Bacillales</taxon>
        <taxon>Paenibacillaceae</taxon>
        <taxon>Paenibacillus</taxon>
    </lineage>
</organism>
<dbReference type="EMBL" id="BOSE01000002">
    <property type="protein sequence ID" value="GIP15647.1"/>
    <property type="molecule type" value="Genomic_DNA"/>
</dbReference>
<comment type="caution">
    <text evidence="1">The sequence shown here is derived from an EMBL/GenBank/DDBJ whole genome shotgun (WGS) entry which is preliminary data.</text>
</comment>
<accession>A0A919YJQ0</accession>
<reference evidence="1" key="1">
    <citation type="submission" date="2021-03" db="EMBL/GenBank/DDBJ databases">
        <title>Antimicrobial resistance genes in bacteria isolated from Japanese honey, and their potential for conferring macrolide and lincosamide resistance in the American foulbrood pathogen Paenibacillus larvae.</title>
        <authorList>
            <person name="Okamoto M."/>
            <person name="Kumagai M."/>
            <person name="Kanamori H."/>
            <person name="Takamatsu D."/>
        </authorList>
    </citation>
    <scope>NUCLEOTIDE SEQUENCE</scope>
    <source>
        <strain evidence="1">J40TS1</strain>
    </source>
</reference>
<evidence type="ECO:0000313" key="1">
    <source>
        <dbReference type="EMBL" id="GIP15647.1"/>
    </source>
</evidence>
<evidence type="ECO:0000313" key="2">
    <source>
        <dbReference type="Proteomes" id="UP000683139"/>
    </source>
</evidence>
<protein>
    <submittedName>
        <fullName evidence="1">Uncharacterized protein</fullName>
    </submittedName>
</protein>
<dbReference type="Proteomes" id="UP000683139">
    <property type="component" value="Unassembled WGS sequence"/>
</dbReference>